<feature type="short sequence motif" description="'HIGH' region" evidence="10">
    <location>
        <begin position="52"/>
        <end position="62"/>
    </location>
</feature>
<dbReference type="PROSITE" id="PS00178">
    <property type="entry name" value="AA_TRNA_LIGASE_I"/>
    <property type="match status" value="1"/>
</dbReference>
<dbReference type="SUPFAM" id="SSF47323">
    <property type="entry name" value="Anticodon-binding domain of a subclass of class I aminoacyl-tRNA synthetases"/>
    <property type="match status" value="1"/>
</dbReference>
<accession>A0A1F6P848</accession>
<dbReference type="PANTHER" id="PTHR11946:SF93">
    <property type="entry name" value="VALINE--TRNA LIGASE, CHLOROPLASTIC_MITOCHONDRIAL 2"/>
    <property type="match status" value="1"/>
</dbReference>
<proteinExistence type="inferred from homology"/>
<dbReference type="CDD" id="cd00817">
    <property type="entry name" value="ValRS_core"/>
    <property type="match status" value="1"/>
</dbReference>
<keyword evidence="6 10" id="KW-0175">Coiled coil</keyword>
<dbReference type="InterPro" id="IPR009008">
    <property type="entry name" value="Val/Leu/Ile-tRNA-synth_edit"/>
</dbReference>
<dbReference type="CDD" id="cd07962">
    <property type="entry name" value="Anticodon_Ia_Val"/>
    <property type="match status" value="1"/>
</dbReference>
<dbReference type="FunFam" id="3.40.50.620:FF:000020">
    <property type="entry name" value="Valine--tRNA ligase, mitochondrial"/>
    <property type="match status" value="1"/>
</dbReference>
<evidence type="ECO:0000256" key="7">
    <source>
        <dbReference type="ARBA" id="ARBA00023146"/>
    </source>
</evidence>
<dbReference type="AlphaFoldDB" id="A0A1F6P848"/>
<dbReference type="GO" id="GO:0005524">
    <property type="term" value="F:ATP binding"/>
    <property type="evidence" value="ECO:0007669"/>
    <property type="project" value="UniProtKB-UniRule"/>
</dbReference>
<evidence type="ECO:0000259" key="13">
    <source>
        <dbReference type="Pfam" id="PF10458"/>
    </source>
</evidence>
<feature type="domain" description="Valyl-tRNA synthetase tRNA-binding arm" evidence="13">
    <location>
        <begin position="839"/>
        <end position="903"/>
    </location>
</feature>
<evidence type="ECO:0000256" key="6">
    <source>
        <dbReference type="ARBA" id="ARBA00023054"/>
    </source>
</evidence>
<dbReference type="InterPro" id="IPR002300">
    <property type="entry name" value="aa-tRNA-synth_Ia"/>
</dbReference>
<evidence type="ECO:0000256" key="2">
    <source>
        <dbReference type="ARBA" id="ARBA00022598"/>
    </source>
</evidence>
<dbReference type="Pfam" id="PF10458">
    <property type="entry name" value="Val_tRNA-synt_C"/>
    <property type="match status" value="1"/>
</dbReference>
<keyword evidence="2 10" id="KW-0436">Ligase</keyword>
<dbReference type="Pfam" id="PF08264">
    <property type="entry name" value="Anticodon_1"/>
    <property type="match status" value="1"/>
</dbReference>
<dbReference type="InterPro" id="IPR002303">
    <property type="entry name" value="Valyl-tRNA_ligase"/>
</dbReference>
<evidence type="ECO:0000256" key="5">
    <source>
        <dbReference type="ARBA" id="ARBA00022917"/>
    </source>
</evidence>
<evidence type="ECO:0000313" key="14">
    <source>
        <dbReference type="EMBL" id="OGH92332.1"/>
    </source>
</evidence>
<dbReference type="Gene3D" id="3.40.50.620">
    <property type="entry name" value="HUPs"/>
    <property type="match status" value="2"/>
</dbReference>
<keyword evidence="5 10" id="KW-0648">Protein biosynthesis</keyword>
<dbReference type="InterPro" id="IPR033705">
    <property type="entry name" value="Anticodon_Ia_Val"/>
</dbReference>
<evidence type="ECO:0000256" key="4">
    <source>
        <dbReference type="ARBA" id="ARBA00022840"/>
    </source>
</evidence>
<dbReference type="InterPro" id="IPR014729">
    <property type="entry name" value="Rossmann-like_a/b/a_fold"/>
</dbReference>
<dbReference type="GO" id="GO:0005829">
    <property type="term" value="C:cytosol"/>
    <property type="evidence" value="ECO:0007669"/>
    <property type="project" value="TreeGrafter"/>
</dbReference>
<dbReference type="PANTHER" id="PTHR11946">
    <property type="entry name" value="VALYL-TRNA SYNTHETASES"/>
    <property type="match status" value="1"/>
</dbReference>
<keyword evidence="1 10" id="KW-0963">Cytoplasm</keyword>
<feature type="domain" description="Aminoacyl-tRNA synthetase class Ia" evidence="11">
    <location>
        <begin position="17"/>
        <end position="597"/>
    </location>
</feature>
<gene>
    <name evidence="10" type="primary">valS</name>
    <name evidence="14" type="ORF">A2563_05100</name>
</gene>
<evidence type="ECO:0000256" key="8">
    <source>
        <dbReference type="ARBA" id="ARBA00047552"/>
    </source>
</evidence>
<dbReference type="PRINTS" id="PR00986">
    <property type="entry name" value="TRNASYNTHVAL"/>
</dbReference>
<dbReference type="GO" id="GO:0002161">
    <property type="term" value="F:aminoacyl-tRNA deacylase activity"/>
    <property type="evidence" value="ECO:0007669"/>
    <property type="project" value="InterPro"/>
</dbReference>
<comment type="subcellular location">
    <subcellularLocation>
        <location evidence="10">Cytoplasm</location>
    </subcellularLocation>
</comment>
<dbReference type="InterPro" id="IPR019499">
    <property type="entry name" value="Val-tRNA_synth_tRNA-bd"/>
</dbReference>
<dbReference type="EMBL" id="MFRA01000006">
    <property type="protein sequence ID" value="OGH92332.1"/>
    <property type="molecule type" value="Genomic_DNA"/>
</dbReference>
<evidence type="ECO:0000256" key="1">
    <source>
        <dbReference type="ARBA" id="ARBA00022490"/>
    </source>
</evidence>
<dbReference type="EC" id="6.1.1.9" evidence="10"/>
<keyword evidence="4 10" id="KW-0067">ATP-binding</keyword>
<comment type="similarity">
    <text evidence="9 10">Belongs to the class-I aminoacyl-tRNA synthetase family. ValS type 1 subfamily.</text>
</comment>
<dbReference type="InterPro" id="IPR010978">
    <property type="entry name" value="tRNA-bd_arm"/>
</dbReference>
<organism evidence="14 15">
    <name type="scientific">Candidatus Magasanikbacteria bacterium RIFOXYD1_FULL_40_23</name>
    <dbReference type="NCBI Taxonomy" id="1798705"/>
    <lineage>
        <taxon>Bacteria</taxon>
        <taxon>Candidatus Magasanikiibacteriota</taxon>
    </lineage>
</organism>
<dbReference type="FunFam" id="1.10.287.380:FF:000001">
    <property type="entry name" value="Valine--tRNA ligase"/>
    <property type="match status" value="1"/>
</dbReference>
<keyword evidence="7 10" id="KW-0030">Aminoacyl-tRNA synthetase</keyword>
<comment type="caution">
    <text evidence="14">The sequence shown here is derived from an EMBL/GenBank/DDBJ whole genome shotgun (WGS) entry which is preliminary data.</text>
</comment>
<feature type="domain" description="Methionyl/Valyl/Leucyl/Isoleucyl-tRNA synthetase anticodon-binding" evidence="12">
    <location>
        <begin position="640"/>
        <end position="792"/>
    </location>
</feature>
<dbReference type="SUPFAM" id="SSF52374">
    <property type="entry name" value="Nucleotidylyl transferase"/>
    <property type="match status" value="1"/>
</dbReference>
<dbReference type="STRING" id="1798705.A2563_05100"/>
<dbReference type="InterPro" id="IPR001412">
    <property type="entry name" value="aa-tRNA-synth_I_CS"/>
</dbReference>
<dbReference type="NCBIfam" id="NF004349">
    <property type="entry name" value="PRK05729.1"/>
    <property type="match status" value="1"/>
</dbReference>
<comment type="catalytic activity">
    <reaction evidence="8 10">
        <text>tRNA(Val) + L-valine + ATP = L-valyl-tRNA(Val) + AMP + diphosphate</text>
        <dbReference type="Rhea" id="RHEA:10704"/>
        <dbReference type="Rhea" id="RHEA-COMP:9672"/>
        <dbReference type="Rhea" id="RHEA-COMP:9708"/>
        <dbReference type="ChEBI" id="CHEBI:30616"/>
        <dbReference type="ChEBI" id="CHEBI:33019"/>
        <dbReference type="ChEBI" id="CHEBI:57762"/>
        <dbReference type="ChEBI" id="CHEBI:78442"/>
        <dbReference type="ChEBI" id="CHEBI:78537"/>
        <dbReference type="ChEBI" id="CHEBI:456215"/>
        <dbReference type="EC" id="6.1.1.9"/>
    </reaction>
</comment>
<dbReference type="SUPFAM" id="SSF50677">
    <property type="entry name" value="ValRS/IleRS/LeuRS editing domain"/>
    <property type="match status" value="1"/>
</dbReference>
<reference evidence="14 15" key="1">
    <citation type="journal article" date="2016" name="Nat. Commun.">
        <title>Thousands of microbial genomes shed light on interconnected biogeochemical processes in an aquifer system.</title>
        <authorList>
            <person name="Anantharaman K."/>
            <person name="Brown C.T."/>
            <person name="Hug L.A."/>
            <person name="Sharon I."/>
            <person name="Castelle C.J."/>
            <person name="Probst A.J."/>
            <person name="Thomas B.C."/>
            <person name="Singh A."/>
            <person name="Wilkins M.J."/>
            <person name="Karaoz U."/>
            <person name="Brodie E.L."/>
            <person name="Williams K.H."/>
            <person name="Hubbard S.S."/>
            <person name="Banfield J.F."/>
        </authorList>
    </citation>
    <scope>NUCLEOTIDE SEQUENCE [LARGE SCALE GENOMIC DNA]</scope>
</reference>
<evidence type="ECO:0000259" key="12">
    <source>
        <dbReference type="Pfam" id="PF08264"/>
    </source>
</evidence>
<protein>
    <recommendedName>
        <fullName evidence="10">Valine--tRNA ligase</fullName>
        <ecNumber evidence="10">6.1.1.9</ecNumber>
    </recommendedName>
    <alternativeName>
        <fullName evidence="10">Valyl-tRNA synthetase</fullName>
        <shortName evidence="10">ValRS</shortName>
    </alternativeName>
</protein>
<evidence type="ECO:0000256" key="10">
    <source>
        <dbReference type="HAMAP-Rule" id="MF_02004"/>
    </source>
</evidence>
<dbReference type="InterPro" id="IPR013155">
    <property type="entry name" value="M/V/L/I-tRNA-synth_anticd-bd"/>
</dbReference>
<dbReference type="InterPro" id="IPR009080">
    <property type="entry name" value="tRNAsynth_Ia_anticodon-bd"/>
</dbReference>
<dbReference type="SUPFAM" id="SSF46589">
    <property type="entry name" value="tRNA-binding arm"/>
    <property type="match status" value="1"/>
</dbReference>
<feature type="binding site" evidence="10">
    <location>
        <position position="561"/>
    </location>
    <ligand>
        <name>ATP</name>
        <dbReference type="ChEBI" id="CHEBI:30616"/>
    </ligand>
</feature>
<dbReference type="Gene3D" id="1.10.730.10">
    <property type="entry name" value="Isoleucyl-tRNA Synthetase, Domain 1"/>
    <property type="match status" value="1"/>
</dbReference>
<dbReference type="GO" id="GO:0004832">
    <property type="term" value="F:valine-tRNA ligase activity"/>
    <property type="evidence" value="ECO:0007669"/>
    <property type="project" value="UniProtKB-UniRule"/>
</dbReference>
<dbReference type="GO" id="GO:0006438">
    <property type="term" value="P:valyl-tRNA aminoacylation"/>
    <property type="evidence" value="ECO:0007669"/>
    <property type="project" value="UniProtKB-UniRule"/>
</dbReference>
<evidence type="ECO:0000259" key="11">
    <source>
        <dbReference type="Pfam" id="PF00133"/>
    </source>
</evidence>
<comment type="domain">
    <text evidence="10">ValRS has two distinct active sites: one for aminoacylation and one for editing. The misactivated threonine is translocated from the active site to the editing site.</text>
</comment>
<comment type="function">
    <text evidence="10">Catalyzes the attachment of valine to tRNA(Val). As ValRS can inadvertently accommodate and process structurally similar amino acids such as threonine, to avoid such errors, it has a 'posttransfer' editing activity that hydrolyzes mischarged Thr-tRNA(Val) in a tRNA-dependent manner.</text>
</comment>
<sequence>MKELPKVYEPKNYEDEIYKKWEESGLFNPDVCVEKGVTEPKAEHFSIVLPPPNVTGTLHMGHAAMLAIEDVMVRYHRMKGDRTLWVPGTDHAAIATQAKVEKLVMEKEGKTKYDLGRPEFLKRVEQFAQESHDTIVNQARKMGASLDWNREAYTLDEKRNLAVRTVFKKMYDDGLIYRGYRVINWSVKGQSTVSDDEMVHVERPAKLYYFKYSKDFPITIATTRPETKLGDTAVAVNPKDKRYKQYIGQEFTVDVGAADPLKIKIIGVDSVESEFGTGALGVTPAHSAVDFEMYQKQKSAGNDIGIIQVLGEDGKMTSAAGNYAGMSVLEAREKFVEYLKKNNLLEKEEDIVQNVGTSDRFGDVIEPLPKLQWFVGVEKPFKIGENELGIKKGTEVTLKELMQKVVKKKQIEIIPDHFEKTYFHWIDNLRDWCISRQIWYGHRIPVWYPPEADQPGAGKKNECFVGVNPPDGNGWQQDSDTLDTWFSSGLWTFSTLGYPDLDAKDLQAFHPTSVMETGYDILFFWVARMILMTTYVLGGVPFKTVYLHGLVRDEQGRKMSKSLGNVINPLDMIAKYGTDATRLSLLLGNTPGNDMKLSEEKIAGFRNFTNKLWNISRFMLLNIEEPKADIKEPKAKTLADEWILEKLNTIVNKTSENIEKYNFSMAGEELRDFTWGDLADWYLEIAKVEGDKSEILNYILNSILKLWHPYMPFVTETIWQEVYGADKMLMVESWPSIVILNGVKNPLTSKREGSFAKAQDDKFAEGFEIIKNLISGIRSLRAEFKIEPAKKIGANINVGKRKGLVKENEEIVKALARLEKLEFVESGAEISLDLVGAVDIEKEKPRLEKEIAEIKKYVVGLENKLSNKEFVDNAPKAVVEKEQDKLSEAKSKLEKLEEQLKNLV</sequence>
<dbReference type="Gene3D" id="1.10.287.380">
    <property type="entry name" value="Valyl-tRNA synthetase, C-terminal domain"/>
    <property type="match status" value="1"/>
</dbReference>
<name>A0A1F6P848_9BACT</name>
<dbReference type="InterPro" id="IPR037118">
    <property type="entry name" value="Val-tRNA_synth_C_sf"/>
</dbReference>
<feature type="short sequence motif" description="'KMSKS' region" evidence="10">
    <location>
        <begin position="558"/>
        <end position="562"/>
    </location>
</feature>
<evidence type="ECO:0000256" key="9">
    <source>
        <dbReference type="ARBA" id="ARBA00060830"/>
    </source>
</evidence>
<comment type="domain">
    <text evidence="10">The C-terminal coiled-coil domain is crucial for aminoacylation activity.</text>
</comment>
<dbReference type="Proteomes" id="UP000176634">
    <property type="component" value="Unassembled WGS sequence"/>
</dbReference>
<comment type="subunit">
    <text evidence="10">Monomer.</text>
</comment>
<dbReference type="Pfam" id="PF00133">
    <property type="entry name" value="tRNA-synt_1"/>
    <property type="match status" value="1"/>
</dbReference>
<dbReference type="HAMAP" id="MF_02004">
    <property type="entry name" value="Val_tRNA_synth_type1"/>
    <property type="match status" value="1"/>
</dbReference>
<evidence type="ECO:0000256" key="3">
    <source>
        <dbReference type="ARBA" id="ARBA00022741"/>
    </source>
</evidence>
<feature type="coiled-coil region" evidence="10">
    <location>
        <begin position="876"/>
        <end position="903"/>
    </location>
</feature>
<evidence type="ECO:0000313" key="15">
    <source>
        <dbReference type="Proteomes" id="UP000176634"/>
    </source>
</evidence>
<dbReference type="NCBIfam" id="TIGR00422">
    <property type="entry name" value="valS"/>
    <property type="match status" value="1"/>
</dbReference>
<keyword evidence="3 10" id="KW-0547">Nucleotide-binding</keyword>